<proteinExistence type="predicted"/>
<dbReference type="InterPro" id="IPR003369">
    <property type="entry name" value="TatA/B/E"/>
</dbReference>
<keyword evidence="4" id="KW-0653">Protein transport</keyword>
<evidence type="ECO:0000256" key="2">
    <source>
        <dbReference type="ARBA" id="ARBA00022448"/>
    </source>
</evidence>
<evidence type="ECO:0000313" key="10">
    <source>
        <dbReference type="Proteomes" id="UP000054742"/>
    </source>
</evidence>
<keyword evidence="5" id="KW-1133">Transmembrane helix</keyword>
<dbReference type="RefSeq" id="WP_065235400.1">
    <property type="nucleotide sequence ID" value="NZ_CAAAHU010000001.1"/>
</dbReference>
<keyword evidence="6" id="KW-0811">Translocation</keyword>
<keyword evidence="3" id="KW-0812">Transmembrane</keyword>
<feature type="region of interest" description="Disordered" evidence="8">
    <location>
        <begin position="76"/>
        <end position="103"/>
    </location>
</feature>
<reference evidence="9 10" key="1">
    <citation type="submission" date="2015-11" db="EMBL/GenBank/DDBJ databases">
        <title>Genomic analysis of 38 Legionella species identifies large and diverse effector repertoires.</title>
        <authorList>
            <person name="Burstein D."/>
            <person name="Amaro F."/>
            <person name="Zusman T."/>
            <person name="Lifshitz Z."/>
            <person name="Cohen O."/>
            <person name="Gilbert J.A."/>
            <person name="Pupko T."/>
            <person name="Shuman H.A."/>
            <person name="Segal G."/>
        </authorList>
    </citation>
    <scope>NUCLEOTIDE SEQUENCE [LARGE SCALE GENOMIC DNA]</scope>
    <source>
        <strain evidence="9 10">ATCC 43878</strain>
    </source>
</reference>
<evidence type="ECO:0000256" key="1">
    <source>
        <dbReference type="ARBA" id="ARBA00004167"/>
    </source>
</evidence>
<evidence type="ECO:0000256" key="4">
    <source>
        <dbReference type="ARBA" id="ARBA00022927"/>
    </source>
</evidence>
<dbReference type="EMBL" id="LNXV01000003">
    <property type="protein sequence ID" value="KTC86911.1"/>
    <property type="molecule type" value="Genomic_DNA"/>
</dbReference>
<evidence type="ECO:0000256" key="6">
    <source>
        <dbReference type="ARBA" id="ARBA00023010"/>
    </source>
</evidence>
<gene>
    <name evidence="9" type="primary">tatB</name>
    <name evidence="9" type="ORF">Lbru_0140</name>
</gene>
<keyword evidence="7" id="KW-0472">Membrane</keyword>
<protein>
    <submittedName>
        <fullName evidence="9">TatB protein (Twin arginine translocation)</fullName>
    </submittedName>
</protein>
<dbReference type="OrthoDB" id="5653976at2"/>
<evidence type="ECO:0000256" key="5">
    <source>
        <dbReference type="ARBA" id="ARBA00022989"/>
    </source>
</evidence>
<dbReference type="Pfam" id="PF02416">
    <property type="entry name" value="TatA_B_E"/>
    <property type="match status" value="1"/>
</dbReference>
<dbReference type="Proteomes" id="UP000054742">
    <property type="component" value="Unassembled WGS sequence"/>
</dbReference>
<sequence length="103" mass="11823">MSGGELLLTLLVAIVVFGPNKLPMLAEHLGKLFRHLNYFKQQAMAFWQAQLNEQQLRENTRKAEKVDVFYQANEDSKLPISSTPDENTNAEKQANHSQSWHQN</sequence>
<evidence type="ECO:0000256" key="7">
    <source>
        <dbReference type="ARBA" id="ARBA00023136"/>
    </source>
</evidence>
<name>A0A0W0SU55_9GAMM</name>
<accession>A0A0W0SU55</accession>
<dbReference type="PATRIC" id="fig|29422.6.peg.143"/>
<evidence type="ECO:0000313" key="9">
    <source>
        <dbReference type="EMBL" id="KTC86911.1"/>
    </source>
</evidence>
<dbReference type="GO" id="GO:0015031">
    <property type="term" value="P:protein transport"/>
    <property type="evidence" value="ECO:0007669"/>
    <property type="project" value="UniProtKB-KW"/>
</dbReference>
<comment type="caution">
    <text evidence="9">The sequence shown here is derived from an EMBL/GenBank/DDBJ whole genome shotgun (WGS) entry which is preliminary data.</text>
</comment>
<evidence type="ECO:0000256" key="8">
    <source>
        <dbReference type="SAM" id="MobiDB-lite"/>
    </source>
</evidence>
<dbReference type="Gene3D" id="1.20.5.3310">
    <property type="match status" value="1"/>
</dbReference>
<organism evidence="9 10">
    <name type="scientific">Legionella brunensis</name>
    <dbReference type="NCBI Taxonomy" id="29422"/>
    <lineage>
        <taxon>Bacteria</taxon>
        <taxon>Pseudomonadati</taxon>
        <taxon>Pseudomonadota</taxon>
        <taxon>Gammaproteobacteria</taxon>
        <taxon>Legionellales</taxon>
        <taxon>Legionellaceae</taxon>
        <taxon>Legionella</taxon>
    </lineage>
</organism>
<dbReference type="STRING" id="29422.Lbru_0140"/>
<keyword evidence="10" id="KW-1185">Reference proteome</keyword>
<evidence type="ECO:0000256" key="3">
    <source>
        <dbReference type="ARBA" id="ARBA00022692"/>
    </source>
</evidence>
<dbReference type="AlphaFoldDB" id="A0A0W0SU55"/>
<feature type="compositionally biased region" description="Polar residues" evidence="8">
    <location>
        <begin position="79"/>
        <end position="103"/>
    </location>
</feature>
<dbReference type="GO" id="GO:0016020">
    <property type="term" value="C:membrane"/>
    <property type="evidence" value="ECO:0007669"/>
    <property type="project" value="UniProtKB-ARBA"/>
</dbReference>
<keyword evidence="2" id="KW-0813">Transport</keyword>
<comment type="subcellular location">
    <subcellularLocation>
        <location evidence="1">Membrane</location>
        <topology evidence="1">Single-pass membrane protein</topology>
    </subcellularLocation>
</comment>